<reference evidence="1" key="1">
    <citation type="journal article" date="2014" name="Int. J. Syst. Evol. Microbiol.">
        <title>Complete genome sequence of Corynebacterium casei LMG S-19264T (=DSM 44701T), isolated from a smear-ripened cheese.</title>
        <authorList>
            <consortium name="US DOE Joint Genome Institute (JGI-PGF)"/>
            <person name="Walter F."/>
            <person name="Albersmeier A."/>
            <person name="Kalinowski J."/>
            <person name="Ruckert C."/>
        </authorList>
    </citation>
    <scope>NUCLEOTIDE SEQUENCE</scope>
    <source>
        <strain evidence="1">CGMCC 1.15322</strain>
    </source>
</reference>
<organism evidence="1 2">
    <name type="scientific">Polaromonas eurypsychrophila</name>
    <dbReference type="NCBI Taxonomy" id="1614635"/>
    <lineage>
        <taxon>Bacteria</taxon>
        <taxon>Pseudomonadati</taxon>
        <taxon>Pseudomonadota</taxon>
        <taxon>Betaproteobacteria</taxon>
        <taxon>Burkholderiales</taxon>
        <taxon>Comamonadaceae</taxon>
        <taxon>Polaromonas</taxon>
    </lineage>
</organism>
<dbReference type="EMBL" id="BMIG01000022">
    <property type="protein sequence ID" value="GGB13802.1"/>
    <property type="molecule type" value="Genomic_DNA"/>
</dbReference>
<name>A0A916WN14_9BURK</name>
<comment type="caution">
    <text evidence="1">The sequence shown here is derived from an EMBL/GenBank/DDBJ whole genome shotgun (WGS) entry which is preliminary data.</text>
</comment>
<evidence type="ECO:0000313" key="1">
    <source>
        <dbReference type="EMBL" id="GGB13802.1"/>
    </source>
</evidence>
<evidence type="ECO:0000313" key="2">
    <source>
        <dbReference type="Proteomes" id="UP000620596"/>
    </source>
</evidence>
<proteinExistence type="predicted"/>
<accession>A0A916WN14</accession>
<sequence length="75" mass="7913">MTTTTFFSASTLASGVTGKRSAPASTLVSKAVAGAQAAFKTPRSLVSATTVYPWMTQAMLGRMSPRARRLLRAAY</sequence>
<dbReference type="Proteomes" id="UP000620596">
    <property type="component" value="Unassembled WGS sequence"/>
</dbReference>
<protein>
    <submittedName>
        <fullName evidence="1">Uncharacterized protein</fullName>
    </submittedName>
</protein>
<keyword evidence="2" id="KW-1185">Reference proteome</keyword>
<dbReference type="RefSeq" id="WP_188710213.1">
    <property type="nucleotide sequence ID" value="NZ_BMIG01000022.1"/>
</dbReference>
<reference evidence="1" key="2">
    <citation type="submission" date="2020-09" db="EMBL/GenBank/DDBJ databases">
        <authorList>
            <person name="Sun Q."/>
            <person name="Zhou Y."/>
        </authorList>
    </citation>
    <scope>NUCLEOTIDE SEQUENCE</scope>
    <source>
        <strain evidence="1">CGMCC 1.15322</strain>
    </source>
</reference>
<dbReference type="AlphaFoldDB" id="A0A916WN14"/>
<gene>
    <name evidence="1" type="ORF">GCM10011496_38460</name>
</gene>